<feature type="transmembrane region" description="Helical" evidence="1">
    <location>
        <begin position="234"/>
        <end position="253"/>
    </location>
</feature>
<dbReference type="AlphaFoldDB" id="A0A940DQW2"/>
<comment type="caution">
    <text evidence="2">The sequence shown here is derived from an EMBL/GenBank/DDBJ whole genome shotgun (WGS) entry which is preliminary data.</text>
</comment>
<reference evidence="2" key="1">
    <citation type="submission" date="2020-10" db="EMBL/GenBank/DDBJ databases">
        <authorList>
            <person name="Gilroy R."/>
        </authorList>
    </citation>
    <scope>NUCLEOTIDE SEQUENCE</scope>
    <source>
        <strain evidence="2">G3-8215</strain>
    </source>
</reference>
<accession>A0A940DQW2</accession>
<evidence type="ECO:0000256" key="1">
    <source>
        <dbReference type="SAM" id="Phobius"/>
    </source>
</evidence>
<sequence>MEQKKYWGKTVASFFLVLFTMPLGHALMKIMESTMSATVLHYSAFAMGAVGLAMVIFGVFVKGDTKQTLWGLFGGLLFWTGWVEFLFAYYAARYGVHYDLVGSGTVSTVTEYLNGIGVSNETFINGVNIKDMTVEQLKSLTGSRPEYLIMPATFGIWMMFMVLYLFNTRSGCHAFNWLQKVLFRGRREEIVPHSMSHHASITTFLELNVMMWTLYLALMFVYDPVFLGDSHPVTLALSIICLVGSVFMFRYQLKLGAWGANIRMAISTVVIFWTFIEVFSRNELLKEFWVDPMNHKVEMISILVCFIALAVFFIVKAAHRKTPSQTDGSR</sequence>
<protein>
    <submittedName>
        <fullName evidence="2">Uncharacterized protein</fullName>
    </submittedName>
</protein>
<dbReference type="EMBL" id="JADILV010000031">
    <property type="protein sequence ID" value="MBO8483344.1"/>
    <property type="molecule type" value="Genomic_DNA"/>
</dbReference>
<dbReference type="Proteomes" id="UP000725002">
    <property type="component" value="Unassembled WGS sequence"/>
</dbReference>
<keyword evidence="1" id="KW-0472">Membrane</keyword>
<proteinExistence type="predicted"/>
<evidence type="ECO:0000313" key="3">
    <source>
        <dbReference type="Proteomes" id="UP000725002"/>
    </source>
</evidence>
<feature type="transmembrane region" description="Helical" evidence="1">
    <location>
        <begin position="147"/>
        <end position="166"/>
    </location>
</feature>
<feature type="transmembrane region" description="Helical" evidence="1">
    <location>
        <begin position="42"/>
        <end position="61"/>
    </location>
</feature>
<feature type="transmembrane region" description="Helical" evidence="1">
    <location>
        <begin position="68"/>
        <end position="92"/>
    </location>
</feature>
<name>A0A940DQW2_9BACT</name>
<keyword evidence="1" id="KW-0812">Transmembrane</keyword>
<keyword evidence="1" id="KW-1133">Transmembrane helix</keyword>
<feature type="transmembrane region" description="Helical" evidence="1">
    <location>
        <begin position="260"/>
        <end position="279"/>
    </location>
</feature>
<reference evidence="2" key="2">
    <citation type="journal article" date="2021" name="PeerJ">
        <title>Extensive microbial diversity within the chicken gut microbiome revealed by metagenomics and culture.</title>
        <authorList>
            <person name="Gilroy R."/>
            <person name="Ravi A."/>
            <person name="Getino M."/>
            <person name="Pursley I."/>
            <person name="Horton D.L."/>
            <person name="Alikhan N.F."/>
            <person name="Baker D."/>
            <person name="Gharbi K."/>
            <person name="Hall N."/>
            <person name="Watson M."/>
            <person name="Adriaenssens E.M."/>
            <person name="Foster-Nyarko E."/>
            <person name="Jarju S."/>
            <person name="Secka A."/>
            <person name="Antonio M."/>
            <person name="Oren A."/>
            <person name="Chaudhuri R.R."/>
            <person name="La Ragione R."/>
            <person name="Hildebrand F."/>
            <person name="Pallen M.J."/>
        </authorList>
    </citation>
    <scope>NUCLEOTIDE SEQUENCE</scope>
    <source>
        <strain evidence="2">G3-8215</strain>
    </source>
</reference>
<gene>
    <name evidence="2" type="ORF">IAB75_04445</name>
</gene>
<evidence type="ECO:0000313" key="2">
    <source>
        <dbReference type="EMBL" id="MBO8483344.1"/>
    </source>
</evidence>
<organism evidence="2 3">
    <name type="scientific">Candidatus Cryptobacteroides avicola</name>
    <dbReference type="NCBI Taxonomy" id="2840757"/>
    <lineage>
        <taxon>Bacteria</taxon>
        <taxon>Pseudomonadati</taxon>
        <taxon>Bacteroidota</taxon>
        <taxon>Bacteroidia</taxon>
        <taxon>Bacteroidales</taxon>
        <taxon>Candidatus Cryptobacteroides</taxon>
    </lineage>
</organism>
<feature type="transmembrane region" description="Helical" evidence="1">
    <location>
        <begin position="299"/>
        <end position="315"/>
    </location>
</feature>
<feature type="transmembrane region" description="Helical" evidence="1">
    <location>
        <begin position="204"/>
        <end position="222"/>
    </location>
</feature>